<sequence length="164" mass="17302">MTATRRKPSTGEQAPPADQALVEPGQPEPPAPEQPASTPVSEGPTPTQAAPIDPPPAPKPPAADPGPAPQIRMLATPGGEFVDLVWGDSPAGQQPEKADPNELFYDPGGQFSYVVVARPLVRLFYLPGTTTVAEQLYKGKGTPLDRGHADKIRLDLEAVRASQE</sequence>
<comment type="caution">
    <text evidence="2">The sequence shown here is derived from an EMBL/GenBank/DDBJ whole genome shotgun (WGS) entry which is preliminary data.</text>
</comment>
<feature type="compositionally biased region" description="Pro residues" evidence="1">
    <location>
        <begin position="52"/>
        <end position="68"/>
    </location>
</feature>
<accession>A0ABR9KYB2</accession>
<keyword evidence="3" id="KW-1185">Reference proteome</keyword>
<organism evidence="2 3">
    <name type="scientific">Nonomuraea africana</name>
    <dbReference type="NCBI Taxonomy" id="46171"/>
    <lineage>
        <taxon>Bacteria</taxon>
        <taxon>Bacillati</taxon>
        <taxon>Actinomycetota</taxon>
        <taxon>Actinomycetes</taxon>
        <taxon>Streptosporangiales</taxon>
        <taxon>Streptosporangiaceae</taxon>
        <taxon>Nonomuraea</taxon>
    </lineage>
</organism>
<protein>
    <submittedName>
        <fullName evidence="2">Uncharacterized protein</fullName>
    </submittedName>
</protein>
<dbReference type="RefSeq" id="WP_192781594.1">
    <property type="nucleotide sequence ID" value="NZ_BAAASY010000032.1"/>
</dbReference>
<evidence type="ECO:0000256" key="1">
    <source>
        <dbReference type="SAM" id="MobiDB-lite"/>
    </source>
</evidence>
<feature type="region of interest" description="Disordered" evidence="1">
    <location>
        <begin position="1"/>
        <end position="74"/>
    </location>
</feature>
<evidence type="ECO:0000313" key="2">
    <source>
        <dbReference type="EMBL" id="MBE1566593.1"/>
    </source>
</evidence>
<reference evidence="2 3" key="1">
    <citation type="submission" date="2020-10" db="EMBL/GenBank/DDBJ databases">
        <title>Sequencing the genomes of 1000 actinobacteria strains.</title>
        <authorList>
            <person name="Klenk H.-P."/>
        </authorList>
    </citation>
    <scope>NUCLEOTIDE SEQUENCE [LARGE SCALE GENOMIC DNA]</scope>
    <source>
        <strain evidence="2 3">DSM 43748</strain>
    </source>
</reference>
<gene>
    <name evidence="2" type="ORF">H4W81_009465</name>
</gene>
<proteinExistence type="predicted"/>
<dbReference type="Proteomes" id="UP000661607">
    <property type="component" value="Unassembled WGS sequence"/>
</dbReference>
<name>A0ABR9KYB2_9ACTN</name>
<evidence type="ECO:0000313" key="3">
    <source>
        <dbReference type="Proteomes" id="UP000661607"/>
    </source>
</evidence>
<dbReference type="EMBL" id="JADBEF010000002">
    <property type="protein sequence ID" value="MBE1566593.1"/>
    <property type="molecule type" value="Genomic_DNA"/>
</dbReference>